<feature type="transmembrane region" description="Helical" evidence="8">
    <location>
        <begin position="91"/>
        <end position="109"/>
    </location>
</feature>
<keyword evidence="10" id="KW-1185">Reference proteome</keyword>
<evidence type="ECO:0000256" key="4">
    <source>
        <dbReference type="ARBA" id="ARBA00022679"/>
    </source>
</evidence>
<accession>A0A1H2PUW2</accession>
<evidence type="ECO:0000256" key="7">
    <source>
        <dbReference type="ARBA" id="ARBA00023136"/>
    </source>
</evidence>
<feature type="transmembrane region" description="Helical" evidence="8">
    <location>
        <begin position="115"/>
        <end position="133"/>
    </location>
</feature>
<feature type="transmembrane region" description="Helical" evidence="8">
    <location>
        <begin position="466"/>
        <end position="489"/>
    </location>
</feature>
<dbReference type="STRING" id="1770053.SAMN05216551_114101"/>
<organism evidence="9 10">
    <name type="scientific">Chitinasiproducens palmae</name>
    <dbReference type="NCBI Taxonomy" id="1770053"/>
    <lineage>
        <taxon>Bacteria</taxon>
        <taxon>Pseudomonadati</taxon>
        <taxon>Pseudomonadota</taxon>
        <taxon>Betaproteobacteria</taxon>
        <taxon>Burkholderiales</taxon>
        <taxon>Burkholderiaceae</taxon>
        <taxon>Chitinasiproducens</taxon>
    </lineage>
</organism>
<keyword evidence="4 9" id="KW-0808">Transferase</keyword>
<feature type="transmembrane region" description="Helical" evidence="8">
    <location>
        <begin position="165"/>
        <end position="187"/>
    </location>
</feature>
<dbReference type="EMBL" id="FNLO01000014">
    <property type="protein sequence ID" value="SDV51004.1"/>
    <property type="molecule type" value="Genomic_DNA"/>
</dbReference>
<feature type="transmembrane region" description="Helical" evidence="8">
    <location>
        <begin position="357"/>
        <end position="377"/>
    </location>
</feature>
<feature type="transmembrane region" description="Helical" evidence="8">
    <location>
        <begin position="333"/>
        <end position="351"/>
    </location>
</feature>
<keyword evidence="6 8" id="KW-1133">Transmembrane helix</keyword>
<evidence type="ECO:0000256" key="6">
    <source>
        <dbReference type="ARBA" id="ARBA00022989"/>
    </source>
</evidence>
<evidence type="ECO:0000256" key="8">
    <source>
        <dbReference type="SAM" id="Phobius"/>
    </source>
</evidence>
<evidence type="ECO:0000256" key="5">
    <source>
        <dbReference type="ARBA" id="ARBA00022692"/>
    </source>
</evidence>
<keyword evidence="7 8" id="KW-0472">Membrane</keyword>
<evidence type="ECO:0000313" key="10">
    <source>
        <dbReference type="Proteomes" id="UP000243719"/>
    </source>
</evidence>
<keyword evidence="5 8" id="KW-0812">Transmembrane</keyword>
<dbReference type="PANTHER" id="PTHR33908">
    <property type="entry name" value="MANNOSYLTRANSFERASE YKCB-RELATED"/>
    <property type="match status" value="1"/>
</dbReference>
<evidence type="ECO:0000256" key="2">
    <source>
        <dbReference type="ARBA" id="ARBA00022475"/>
    </source>
</evidence>
<feature type="transmembrane region" description="Helical" evidence="8">
    <location>
        <begin position="217"/>
        <end position="233"/>
    </location>
</feature>
<keyword evidence="2" id="KW-1003">Cell membrane</keyword>
<gene>
    <name evidence="9" type="ORF">SAMN05216551_114101</name>
</gene>
<evidence type="ECO:0000256" key="3">
    <source>
        <dbReference type="ARBA" id="ARBA00022676"/>
    </source>
</evidence>
<dbReference type="AlphaFoldDB" id="A0A1H2PUW2"/>
<proteinExistence type="predicted"/>
<dbReference type="PANTHER" id="PTHR33908:SF11">
    <property type="entry name" value="MEMBRANE PROTEIN"/>
    <property type="match status" value="1"/>
</dbReference>
<sequence>MRKQTPSNAAETHAPAGAGRRADAWPARVPILPLWLILCFAACYLLPGSIGHEPWKQDETYTFGIIDHMRRTGDWLVPTNAGQPFMEKPPIYSWVAVALVHLLGPWLPAHDAARLASVLFMLVGFAAALRLASRAYGCHWRALPSLAVAALMAGSVLVLKHSHDLFTDVALLAGASLACCGLHGIVADMRDGRARARTADVVLFGVGVGLAHLAKGVFLPAVFLLATLLQIVWHPECRRASYVGAVAWAVAVCAPFLLIWPALLEQRSHALFMAWFWDNNVGRFLGFSVPQLGSDNERGFVFKALLLGTFPLGLLAVLGAARITVTERRRWRAPHLSIALSLTAIGLALLIESATARQLYLLPFALPLALLAAEAMPARLGRTWAAVDWSLRLVFAGLAGLVWYLWWVMRAPVDGARGGPVAMLGKWLPLDYVLPAQGVAIVAACALSAGWLVAMAWLPRVGRWRALLSWLCGLTLIWGLVGTLLLPWLDRAKSYGPVWRDLAQHIAPVWRDGDCMASIDLGEGEAPMLYYFADILHQPVDRPDRTNCRWLLTQGRAHAAEADPRAWAAFWHGARQGDRDEWLEVFERRPDAGRATTSGQRR</sequence>
<dbReference type="GO" id="GO:0005886">
    <property type="term" value="C:plasma membrane"/>
    <property type="evidence" value="ECO:0007669"/>
    <property type="project" value="UniProtKB-SubCell"/>
</dbReference>
<dbReference type="GO" id="GO:0016763">
    <property type="term" value="F:pentosyltransferase activity"/>
    <property type="evidence" value="ECO:0007669"/>
    <property type="project" value="TreeGrafter"/>
</dbReference>
<feature type="transmembrane region" description="Helical" evidence="8">
    <location>
        <begin position="140"/>
        <end position="159"/>
    </location>
</feature>
<comment type="subcellular location">
    <subcellularLocation>
        <location evidence="1">Cell membrane</location>
        <topology evidence="1">Multi-pass membrane protein</topology>
    </subcellularLocation>
</comment>
<evidence type="ECO:0000256" key="1">
    <source>
        <dbReference type="ARBA" id="ARBA00004651"/>
    </source>
</evidence>
<dbReference type="GO" id="GO:0009103">
    <property type="term" value="P:lipopolysaccharide biosynthetic process"/>
    <property type="evidence" value="ECO:0007669"/>
    <property type="project" value="UniProtKB-ARBA"/>
</dbReference>
<feature type="transmembrane region" description="Helical" evidence="8">
    <location>
        <begin position="29"/>
        <end position="47"/>
    </location>
</feature>
<feature type="transmembrane region" description="Helical" evidence="8">
    <location>
        <begin position="389"/>
        <end position="407"/>
    </location>
</feature>
<evidence type="ECO:0000313" key="9">
    <source>
        <dbReference type="EMBL" id="SDV51004.1"/>
    </source>
</evidence>
<name>A0A1H2PUW2_9BURK</name>
<keyword evidence="3" id="KW-0328">Glycosyltransferase</keyword>
<reference evidence="10" key="1">
    <citation type="submission" date="2016-09" db="EMBL/GenBank/DDBJ databases">
        <authorList>
            <person name="Varghese N."/>
            <person name="Submissions S."/>
        </authorList>
    </citation>
    <scope>NUCLEOTIDE SEQUENCE [LARGE SCALE GENOMIC DNA]</scope>
    <source>
        <strain evidence="10">JS23</strain>
    </source>
</reference>
<feature type="transmembrane region" description="Helical" evidence="8">
    <location>
        <begin position="300"/>
        <end position="321"/>
    </location>
</feature>
<feature type="transmembrane region" description="Helical" evidence="8">
    <location>
        <begin position="240"/>
        <end position="263"/>
    </location>
</feature>
<dbReference type="Proteomes" id="UP000243719">
    <property type="component" value="Unassembled WGS sequence"/>
</dbReference>
<dbReference type="InterPro" id="IPR050297">
    <property type="entry name" value="LipidA_mod_glycosyltrf_83"/>
</dbReference>
<dbReference type="RefSeq" id="WP_235838047.1">
    <property type="nucleotide sequence ID" value="NZ_FNLO01000014.1"/>
</dbReference>
<feature type="transmembrane region" description="Helical" evidence="8">
    <location>
        <begin position="432"/>
        <end position="454"/>
    </location>
</feature>
<protein>
    <submittedName>
        <fullName evidence="9">4-amino-4-deoxy-L-arabinose transferase</fullName>
    </submittedName>
</protein>